<keyword evidence="2" id="KW-1185">Reference proteome</keyword>
<comment type="caution">
    <text evidence="1">The sequence shown here is derived from an EMBL/GenBank/DDBJ whole genome shotgun (WGS) entry which is preliminary data.</text>
</comment>
<dbReference type="EMBL" id="PDJG01000001">
    <property type="protein sequence ID" value="PFG34851.1"/>
    <property type="molecule type" value="Genomic_DNA"/>
</dbReference>
<dbReference type="AlphaFoldDB" id="A0A2A9E8G3"/>
<gene>
    <name evidence="1" type="ORF">ATL42_2779</name>
</gene>
<dbReference type="OrthoDB" id="5184459at2"/>
<name>A0A2A9E8G3_9MICO</name>
<proteinExistence type="predicted"/>
<evidence type="ECO:0000313" key="1">
    <source>
        <dbReference type="EMBL" id="PFG34851.1"/>
    </source>
</evidence>
<accession>A0A2A9E8G3</accession>
<dbReference type="RefSeq" id="WP_098455819.1">
    <property type="nucleotide sequence ID" value="NZ_PDJG01000001.1"/>
</dbReference>
<dbReference type="Proteomes" id="UP000225548">
    <property type="component" value="Unassembled WGS sequence"/>
</dbReference>
<reference evidence="1 2" key="1">
    <citation type="submission" date="2017-10" db="EMBL/GenBank/DDBJ databases">
        <title>Sequencing the genomes of 1000 actinobacteria strains.</title>
        <authorList>
            <person name="Klenk H.-P."/>
        </authorList>
    </citation>
    <scope>NUCLEOTIDE SEQUENCE [LARGE SCALE GENOMIC DNA]</scope>
    <source>
        <strain evidence="1 2">DSM 18966</strain>
    </source>
</reference>
<sequence length="286" mass="31757">MEFVPFDASEDEVAARQVLRSGVPTSMRAPITNWIWHQMASPQGFVKPYAMHTIENNLDISFGFDSTFTGVLEKKVFLTLLGKRDARNLLRIADWLLAQAGSRGTKHIALQAVLRQGRSQYEVVLRDSSYRLALRLPEGVQAAAEQVMDLGTPGTLLRRAWSKLYDIDPDPSGAYSAAVKAVEAAALPALGISRPTATISDAVRAIERREATWRLPFKREHTEYLSRDVLLGMLKSLYRGQRDRHGSDAYSDVTPEEAEAAVLMAVPLVGWFARGLIEERDVATFG</sequence>
<protein>
    <submittedName>
        <fullName evidence="1">Uncharacterized protein</fullName>
    </submittedName>
</protein>
<evidence type="ECO:0000313" key="2">
    <source>
        <dbReference type="Proteomes" id="UP000225548"/>
    </source>
</evidence>
<organism evidence="1 2">
    <name type="scientific">Sanguibacter antarcticus</name>
    <dbReference type="NCBI Taxonomy" id="372484"/>
    <lineage>
        <taxon>Bacteria</taxon>
        <taxon>Bacillati</taxon>
        <taxon>Actinomycetota</taxon>
        <taxon>Actinomycetes</taxon>
        <taxon>Micrococcales</taxon>
        <taxon>Sanguibacteraceae</taxon>
        <taxon>Sanguibacter</taxon>
    </lineage>
</organism>